<dbReference type="EMBL" id="VWPL01000004">
    <property type="protein sequence ID" value="KAA5602916.1"/>
    <property type="molecule type" value="Genomic_DNA"/>
</dbReference>
<dbReference type="GO" id="GO:0003677">
    <property type="term" value="F:DNA binding"/>
    <property type="evidence" value="ECO:0007669"/>
    <property type="project" value="UniProtKB-KW"/>
</dbReference>
<evidence type="ECO:0000313" key="5">
    <source>
        <dbReference type="EMBL" id="KAA5602916.1"/>
    </source>
</evidence>
<protein>
    <submittedName>
        <fullName evidence="5">LuxR family transcriptional regulator</fullName>
    </submittedName>
</protein>
<evidence type="ECO:0000256" key="2">
    <source>
        <dbReference type="ARBA" id="ARBA00023125"/>
    </source>
</evidence>
<dbReference type="RefSeq" id="WP_150096286.1">
    <property type="nucleotide sequence ID" value="NZ_VWPL01000004.1"/>
</dbReference>
<keyword evidence="2" id="KW-0238">DNA-binding</keyword>
<dbReference type="InterPro" id="IPR036388">
    <property type="entry name" value="WH-like_DNA-bd_sf"/>
</dbReference>
<comment type="caution">
    <text evidence="5">The sequence shown here is derived from an EMBL/GenBank/DDBJ whole genome shotgun (WGS) entry which is preliminary data.</text>
</comment>
<dbReference type="SUPFAM" id="SSF75516">
    <property type="entry name" value="Pheromone-binding domain of LuxR-like quorum-sensing transcription factors"/>
    <property type="match status" value="1"/>
</dbReference>
<proteinExistence type="predicted"/>
<dbReference type="AlphaFoldDB" id="A0A5M6I3X5"/>
<dbReference type="Gene3D" id="1.10.10.10">
    <property type="entry name" value="Winged helix-like DNA-binding domain superfamily/Winged helix DNA-binding domain"/>
    <property type="match status" value="1"/>
</dbReference>
<dbReference type="Pfam" id="PF00196">
    <property type="entry name" value="GerE"/>
    <property type="match status" value="1"/>
</dbReference>
<reference evidence="5 6" key="1">
    <citation type="submission" date="2019-09" db="EMBL/GenBank/DDBJ databases">
        <title>Draft Whole-Genome sequence of Blastochloris sulfoviridis DSM 729.</title>
        <authorList>
            <person name="Meyer T.E."/>
            <person name="Kyndt J.A."/>
        </authorList>
    </citation>
    <scope>NUCLEOTIDE SEQUENCE [LARGE SCALE GENOMIC DNA]</scope>
    <source>
        <strain evidence="5 6">DSM 729</strain>
    </source>
</reference>
<dbReference type="SMART" id="SM00421">
    <property type="entry name" value="HTH_LUXR"/>
    <property type="match status" value="1"/>
</dbReference>
<keyword evidence="1" id="KW-0805">Transcription regulation</keyword>
<dbReference type="PROSITE" id="PS50043">
    <property type="entry name" value="HTH_LUXR_2"/>
    <property type="match status" value="1"/>
</dbReference>
<dbReference type="PANTHER" id="PTHR44688:SF16">
    <property type="entry name" value="DNA-BINDING TRANSCRIPTIONAL ACTIVATOR DEVR_DOSR"/>
    <property type="match status" value="1"/>
</dbReference>
<dbReference type="GO" id="GO:0006355">
    <property type="term" value="P:regulation of DNA-templated transcription"/>
    <property type="evidence" value="ECO:0007669"/>
    <property type="project" value="InterPro"/>
</dbReference>
<dbReference type="PRINTS" id="PR00038">
    <property type="entry name" value="HTHLUXR"/>
</dbReference>
<dbReference type="PANTHER" id="PTHR44688">
    <property type="entry name" value="DNA-BINDING TRANSCRIPTIONAL ACTIVATOR DEVR_DOSR"/>
    <property type="match status" value="1"/>
</dbReference>
<dbReference type="CDD" id="cd06170">
    <property type="entry name" value="LuxR_C_like"/>
    <property type="match status" value="1"/>
</dbReference>
<dbReference type="OrthoDB" id="9803630at2"/>
<dbReference type="Pfam" id="PF03472">
    <property type="entry name" value="Autoind_bind"/>
    <property type="match status" value="1"/>
</dbReference>
<evidence type="ECO:0000259" key="4">
    <source>
        <dbReference type="PROSITE" id="PS50043"/>
    </source>
</evidence>
<keyword evidence="6" id="KW-1185">Reference proteome</keyword>
<accession>A0A5M6I3X5</accession>
<evidence type="ECO:0000256" key="3">
    <source>
        <dbReference type="ARBA" id="ARBA00023163"/>
    </source>
</evidence>
<feature type="domain" description="HTH luxR-type" evidence="4">
    <location>
        <begin position="216"/>
        <end position="281"/>
    </location>
</feature>
<name>A0A5M6I3X5_9HYPH</name>
<dbReference type="InterPro" id="IPR016032">
    <property type="entry name" value="Sig_transdc_resp-reg_C-effctor"/>
</dbReference>
<dbReference type="SUPFAM" id="SSF46894">
    <property type="entry name" value="C-terminal effector domain of the bipartite response regulators"/>
    <property type="match status" value="1"/>
</dbReference>
<organism evidence="5 6">
    <name type="scientific">Blastochloris sulfoviridis</name>
    <dbReference type="NCBI Taxonomy" id="50712"/>
    <lineage>
        <taxon>Bacteria</taxon>
        <taxon>Pseudomonadati</taxon>
        <taxon>Pseudomonadota</taxon>
        <taxon>Alphaproteobacteria</taxon>
        <taxon>Hyphomicrobiales</taxon>
        <taxon>Blastochloridaceae</taxon>
        <taxon>Blastochloris</taxon>
    </lineage>
</organism>
<dbReference type="InterPro" id="IPR036693">
    <property type="entry name" value="TF_LuxR_autoind-bd_dom_sf"/>
</dbReference>
<dbReference type="InterPro" id="IPR005143">
    <property type="entry name" value="TF_LuxR_autoind-bd_dom"/>
</dbReference>
<evidence type="ECO:0000313" key="6">
    <source>
        <dbReference type="Proteomes" id="UP000323886"/>
    </source>
</evidence>
<dbReference type="InterPro" id="IPR000792">
    <property type="entry name" value="Tscrpt_reg_LuxR_C"/>
</dbReference>
<evidence type="ECO:0000256" key="1">
    <source>
        <dbReference type="ARBA" id="ARBA00023015"/>
    </source>
</evidence>
<sequence length="299" mass="33309">MLRDNRALAGDGDRHGGVVLRLQTSVVRAAAYVTMPPLRLQGDGMFDDAYESSVNELGGVPSEAALFEFLKRLIERYGLQHAVYHAISLPAVQQTNPVTILTYPAQWVERYVEQNYFSVDPVIGAAATSLLPVDWAELDRRGPGAKQVFDEAAEFGIGPHGLSFPIRGVSGERALFTITSGVADAEWAKLKRAYLRDFHFLSHLVHERVLGFVRSESTILRSLSSRERQCLCWAAMGKTNKEIARELDISERVVRAYFESARFKLNCTNRAHLISRAFNLRLIDPEIASGRTAVYAEAV</sequence>
<keyword evidence="3" id="KW-0804">Transcription</keyword>
<gene>
    <name evidence="5" type="ORF">F1193_03530</name>
</gene>
<dbReference type="Gene3D" id="3.30.450.80">
    <property type="entry name" value="Transcription factor LuxR-like, autoinducer-binding domain"/>
    <property type="match status" value="1"/>
</dbReference>
<dbReference type="Proteomes" id="UP000323886">
    <property type="component" value="Unassembled WGS sequence"/>
</dbReference>